<evidence type="ECO:0000313" key="2">
    <source>
        <dbReference type="Proteomes" id="UP000637578"/>
    </source>
</evidence>
<reference evidence="1" key="2">
    <citation type="submission" date="2020-09" db="EMBL/GenBank/DDBJ databases">
        <authorList>
            <person name="Sun Q."/>
            <person name="Zhou Y."/>
        </authorList>
    </citation>
    <scope>NUCLEOTIDE SEQUENCE</scope>
    <source>
        <strain evidence="1">CGMCC 4.5737</strain>
    </source>
</reference>
<evidence type="ECO:0000313" key="1">
    <source>
        <dbReference type="EMBL" id="GGM70535.1"/>
    </source>
</evidence>
<dbReference type="EMBL" id="BMMK01000025">
    <property type="protein sequence ID" value="GGM70535.1"/>
    <property type="molecule type" value="Genomic_DNA"/>
</dbReference>
<sequence>MSVRCEVDRQNDRATLLFGSQEDYVLSLESTSLAEVLSLGQRALNELESEPAPC</sequence>
<dbReference type="AlphaFoldDB" id="A0A8J3FXR4"/>
<name>A0A8J3FXR4_9PSEU</name>
<protein>
    <submittedName>
        <fullName evidence="1">Uncharacterized protein</fullName>
    </submittedName>
</protein>
<keyword evidence="2" id="KW-1185">Reference proteome</keyword>
<dbReference type="Proteomes" id="UP000637578">
    <property type="component" value="Unassembled WGS sequence"/>
</dbReference>
<accession>A0A8J3FXR4</accession>
<reference evidence="1" key="1">
    <citation type="journal article" date="2014" name="Int. J. Syst. Evol. Microbiol.">
        <title>Complete genome sequence of Corynebacterium casei LMG S-19264T (=DSM 44701T), isolated from a smear-ripened cheese.</title>
        <authorList>
            <consortium name="US DOE Joint Genome Institute (JGI-PGF)"/>
            <person name="Walter F."/>
            <person name="Albersmeier A."/>
            <person name="Kalinowski J."/>
            <person name="Ruckert C."/>
        </authorList>
    </citation>
    <scope>NUCLEOTIDE SEQUENCE</scope>
    <source>
        <strain evidence="1">CGMCC 4.5737</strain>
    </source>
</reference>
<gene>
    <name evidence="1" type="ORF">GCM10012275_46160</name>
</gene>
<comment type="caution">
    <text evidence="1">The sequence shown here is derived from an EMBL/GenBank/DDBJ whole genome shotgun (WGS) entry which is preliminary data.</text>
</comment>
<proteinExistence type="predicted"/>
<organism evidence="1 2">
    <name type="scientific">Longimycelium tulufanense</name>
    <dbReference type="NCBI Taxonomy" id="907463"/>
    <lineage>
        <taxon>Bacteria</taxon>
        <taxon>Bacillati</taxon>
        <taxon>Actinomycetota</taxon>
        <taxon>Actinomycetes</taxon>
        <taxon>Pseudonocardiales</taxon>
        <taxon>Pseudonocardiaceae</taxon>
        <taxon>Longimycelium</taxon>
    </lineage>
</organism>